<accession>A0A6L3NMS5</accession>
<gene>
    <name evidence="2" type="ORF">F7R13_07210</name>
</gene>
<dbReference type="RefSeq" id="WP_151004145.1">
    <property type="nucleotide sequence ID" value="NZ_CABVPO010000011.1"/>
</dbReference>
<dbReference type="EMBL" id="VZOL01000050">
    <property type="protein sequence ID" value="KAB0684801.1"/>
    <property type="molecule type" value="Genomic_DNA"/>
</dbReference>
<dbReference type="InterPro" id="IPR010982">
    <property type="entry name" value="Lambda_DNA-bd_dom_sf"/>
</dbReference>
<evidence type="ECO:0000313" key="3">
    <source>
        <dbReference type="Proteomes" id="UP000473571"/>
    </source>
</evidence>
<dbReference type="PROSITE" id="PS50943">
    <property type="entry name" value="HTH_CROC1"/>
    <property type="match status" value="1"/>
</dbReference>
<sequence>MTMAQLNTPSDLTPKHVRAARALLAWSQQDLAKAASVATSTVADFERGHRTPVANNAQAIRGALERAGICFLPTGAVIGPAIPRIAPAKRPSTPIRWVDAEDLSNWADRTDGVFSLPTLLAQLIRGAAHDPAARLRFPSDESVRHPGWDGYTSTDVESAYVPKGDAGWEIGSQRSNIAQKATEDYQKRTAKPGALDPANAAYVFVTPRRWPKKDEWAKARQDEGVWREVRAYDADDLVHWIEQTPAVGLWLATRLGKRPDGIRELDDLWEEWSLATQWPLTEDLVLSDRDQDAAEVLRWLRGEPSVLSLQATTTDEVVAFFHATLSTLPDDVAATYRARCLVATSVASARALANAPAPLILVLTEPEPGLAATLVGRAHYVLQAYDDRPVARGEVRTLAAPSREGIASALIAAGITELRANALARDSARNLAVLRRLIPGAPGRRPRWAQETPPRALLAALLAGGWDENVEADRVRLAEIAGEPYEAVIATLTSYVGSFDSPVQKIGSTWRIASPVDAWFSLAPYLTSIDITRFEAAAHTVLGSADPRFEMAPSDRWMASVQGIRQIYSGMLRHGIGQVLILLARWGEEVRTVSDAARRADAIVDKLLRNADQQRWWSLSRDFRLLAEASPKAFLGAIEDSLDQNASSIRALFSTDDGGLFGTEHLSDLLWALESLAWSPELMPRVTHVLARLDAIDNPPGRYANRPAESLRKIHLLWNPQTYATLDQRLRALDLIRKQESEAAWKLMLGVLPRGHDTCTPSPMPRWRDFTIDKVEAVTYGLIGRGAAAITERLLADVGVNASRWSALLDRFADLAPDAEAGLSTLEAVELKITAKADRAVLWKSLRQVLHHHRQFPDAGWSMPTEVLDRLEAIYDRFAPLDQLERAAWLFEQPVALPKPSTAGWEAQERDVDVARQQAAHALFAEGGVAIVMALARLVDTAGYLGKALYDSGLSESDLDALVETALQSDNARERDVAHGLIVSAFRDRKEPWAAALIAKAKGEGWGDVALLTILRALPVQRWTWEQVAKAGPEIEDTYWRRAPVFWVGEDGDEVAFTIRKLISVGRARHALPLASRGGKVHLPSSLLVEVLWEAVHQPFEDSDDTNNATMFQHYVGEILQVLDARIDVDKNTLVDLEWAYLPLLEHSRRPVRVLLDALSEQPTLFIQMLSAVFKPSEESGVADVESENPEHAHAVANQAYRLLELWDRLPGTRDDGTIDGEILKAWIKEARSLAKAAGREDAADDRIGKMLSASPVGADGNWPAEAVRDAIELFHNKALIEGFWIGKSNRRGVTTRMPRDGGNLERQEAAKYRRWAKAIGYEHPHTAKALDTLADSYEDQALRHDEDAERLDWKH</sequence>
<protein>
    <submittedName>
        <fullName evidence="2">Helix-turn-helix transcriptional regulator</fullName>
    </submittedName>
</protein>
<dbReference type="CDD" id="cd00093">
    <property type="entry name" value="HTH_XRE"/>
    <property type="match status" value="1"/>
</dbReference>
<proteinExistence type="predicted"/>
<dbReference type="Pfam" id="PF01381">
    <property type="entry name" value="HTH_3"/>
    <property type="match status" value="1"/>
</dbReference>
<dbReference type="SUPFAM" id="SSF47413">
    <property type="entry name" value="lambda repressor-like DNA-binding domains"/>
    <property type="match status" value="1"/>
</dbReference>
<dbReference type="InterPro" id="IPR001387">
    <property type="entry name" value="Cro/C1-type_HTH"/>
</dbReference>
<feature type="domain" description="HTH cro/C1-type" evidence="1">
    <location>
        <begin position="17"/>
        <end position="65"/>
    </location>
</feature>
<name>A0A6L3NMS5_9BURK</name>
<dbReference type="GO" id="GO:0003677">
    <property type="term" value="F:DNA binding"/>
    <property type="evidence" value="ECO:0007669"/>
    <property type="project" value="InterPro"/>
</dbReference>
<comment type="caution">
    <text evidence="2">The sequence shown here is derived from an EMBL/GenBank/DDBJ whole genome shotgun (WGS) entry which is preliminary data.</text>
</comment>
<evidence type="ECO:0000259" key="1">
    <source>
        <dbReference type="PROSITE" id="PS50943"/>
    </source>
</evidence>
<organism evidence="2 3">
    <name type="scientific">Burkholderia territorii</name>
    <dbReference type="NCBI Taxonomy" id="1503055"/>
    <lineage>
        <taxon>Bacteria</taxon>
        <taxon>Pseudomonadati</taxon>
        <taxon>Pseudomonadota</taxon>
        <taxon>Betaproteobacteria</taxon>
        <taxon>Burkholderiales</taxon>
        <taxon>Burkholderiaceae</taxon>
        <taxon>Burkholderia</taxon>
        <taxon>Burkholderia cepacia complex</taxon>
    </lineage>
</organism>
<dbReference type="Proteomes" id="UP000473571">
    <property type="component" value="Unassembled WGS sequence"/>
</dbReference>
<reference evidence="2 3" key="1">
    <citation type="submission" date="2019-09" db="EMBL/GenBank/DDBJ databases">
        <title>Draft genome sequences of 48 bacterial type strains from the CCUG.</title>
        <authorList>
            <person name="Tunovic T."/>
            <person name="Pineiro-Iglesias B."/>
            <person name="Unosson C."/>
            <person name="Inganas E."/>
            <person name="Ohlen M."/>
            <person name="Cardew S."/>
            <person name="Jensie-Markopoulos S."/>
            <person name="Salva-Serra F."/>
            <person name="Jaen-Luchoro D."/>
            <person name="Karlsson R."/>
            <person name="Svensson-Stadler L."/>
            <person name="Chun J."/>
            <person name="Moore E."/>
        </authorList>
    </citation>
    <scope>NUCLEOTIDE SEQUENCE [LARGE SCALE GENOMIC DNA]</scope>
    <source>
        <strain evidence="2 3">CCUG 65687</strain>
    </source>
</reference>
<evidence type="ECO:0000313" key="2">
    <source>
        <dbReference type="EMBL" id="KAB0684801.1"/>
    </source>
</evidence>
<dbReference type="Gene3D" id="1.10.260.40">
    <property type="entry name" value="lambda repressor-like DNA-binding domains"/>
    <property type="match status" value="1"/>
</dbReference>